<evidence type="ECO:0000313" key="8">
    <source>
        <dbReference type="EMBL" id="OQJ99410.1"/>
    </source>
</evidence>
<dbReference type="AlphaFoldDB" id="A0A0L7V495"/>
<dbReference type="Proteomes" id="UP000856022">
    <property type="component" value="Unassembled WGS sequence"/>
</dbReference>
<evidence type="ECO:0000256" key="2">
    <source>
        <dbReference type="SAM" id="SignalP"/>
    </source>
</evidence>
<dbReference type="OMA" id="QIYTNDY"/>
<evidence type="ECO:0000313" key="5">
    <source>
        <dbReference type="EMBL" id="MDS1820579.1"/>
    </source>
</evidence>
<evidence type="ECO:0000313" key="14">
    <source>
        <dbReference type="Proteomes" id="UP000464718"/>
    </source>
</evidence>
<name>A0A0L7V495_VIBPH</name>
<reference evidence="5" key="8">
    <citation type="submission" date="2023-06" db="EMBL/GenBank/DDBJ databases">
        <title>Genomic Diversity of Vibrio spp. and Metagenomic Analysis of Pathogens in Florida Gulf Coastal Waters Following Hurricane Ian.</title>
        <authorList>
            <person name="Brumfield K.D."/>
        </authorList>
    </citation>
    <scope>NUCLEOTIDE SEQUENCE</scope>
    <source>
        <strain evidence="5">WBS2B-138</strain>
    </source>
</reference>
<accession>A0A0L7V495</accession>
<dbReference type="EMBL" id="JABCLB010002501">
    <property type="protein sequence ID" value="NMU86742.1"/>
    <property type="molecule type" value="Genomic_DNA"/>
</dbReference>
<dbReference type="GeneID" id="1190976"/>
<reference evidence="3" key="4">
    <citation type="journal article" date="2018" name="Genome Biol.">
        <title>SKESA: strategic k-mer extension for scrupulous assemblies.</title>
        <authorList>
            <person name="Souvorov A."/>
            <person name="Agarwala R."/>
            <person name="Lipman D.J."/>
        </authorList>
    </citation>
    <scope>NUCLEOTIDE SEQUENCE</scope>
    <source>
        <strain evidence="3">1930</strain>
    </source>
</reference>
<evidence type="ECO:0000313" key="12">
    <source>
        <dbReference type="Proteomes" id="UP000191946"/>
    </source>
</evidence>
<dbReference type="Proteomes" id="UP000518904">
    <property type="component" value="Unassembled WGS sequence"/>
</dbReference>
<dbReference type="EMBL" id="LHQV01000015">
    <property type="protein sequence ID" value="OQJ99410.1"/>
    <property type="molecule type" value="Genomic_DNA"/>
</dbReference>
<keyword evidence="12" id="KW-1185">Reference proteome</keyword>
<dbReference type="Proteomes" id="UP000464718">
    <property type="component" value="Chromosome ii"/>
</dbReference>
<gene>
    <name evidence="4" type="ORF">ACX05_11940</name>
    <name evidence="8" type="ORF">AKG60_15490</name>
    <name evidence="9" type="ORF">CA163_01835</name>
    <name evidence="10" type="ORF">EHC69_19330</name>
    <name evidence="7" type="ORF">HKB16_28240</name>
    <name evidence="6" type="ORF">HKB21_08135</name>
    <name evidence="3" type="ORF">I7278_08590</name>
    <name evidence="5" type="ORF">QX249_07905</name>
</gene>
<reference evidence="8 12" key="2">
    <citation type="submission" date="2015-08" db="EMBL/GenBank/DDBJ databases">
        <title>Draft Genome Sequences of Vibrio parahaemolyticus Strains.</title>
        <authorList>
            <person name="Gonzalez-Escalona N."/>
            <person name="DePaola A."/>
        </authorList>
    </citation>
    <scope>NUCLEOTIDE SEQUENCE [LARGE SCALE GENOMIC DNA]</scope>
    <source>
        <strain evidence="8 12">CFSAN001621</strain>
    </source>
</reference>
<reference evidence="10 14" key="5">
    <citation type="submission" date="2018-12" db="EMBL/GenBank/DDBJ databases">
        <title>Genomic insights into the evolutionary origins and pathogenicity of five Vibrio parahaemolyticus strains isolated from the shrimp with acute hepatopancreatic necrosis disease (AHPND).</title>
        <authorList>
            <person name="Yang Q."/>
            <person name="Dong X."/>
            <person name="Xie G."/>
            <person name="Fu S."/>
            <person name="Zou P."/>
            <person name="Sun J."/>
            <person name="Wang Y."/>
            <person name="Huang J."/>
        </authorList>
    </citation>
    <scope>NUCLEOTIDE SEQUENCE [LARGE SCALE GENOMIC DNA]</scope>
    <source>
        <strain evidence="10 14">20160303005-1</strain>
    </source>
</reference>
<evidence type="ECO:0000313" key="3">
    <source>
        <dbReference type="EMBL" id="HAS6676865.1"/>
    </source>
</evidence>
<evidence type="ECO:0000313" key="6">
    <source>
        <dbReference type="EMBL" id="NMU25589.1"/>
    </source>
</evidence>
<dbReference type="Proteomes" id="UP000037697">
    <property type="component" value="Unassembled WGS sequence"/>
</dbReference>
<sequence length="323" mass="35984">MNKKILLPLMLGISATAAASDNKVVESVLIDNIALEGYVKKSYEVVMQSEPELFPYEFRGSRVQMKLLVELFHNSKNDKKAARVITLGNGYVPGKPGVKHTFDAAIVDRFTQNYPVAFDYSIYQAGGTPVFSEDYSPQNEANDVSVSTTTVAPSIGLTATATPGSAPSFSGSLTTDLGVAYTSRYSSKDYVTAAKPKASMERGMGVKWTTSLSQIYTNDYQYYGKWAGVYHYTGCSNENLLPEENLPRLIYGFKPKFQYVFTPEFERGEEPKTEMIARAGMKEVDEGFSRNACNWYDQGTTSHYTEAQIRFTIDWDKLTVITQ</sequence>
<dbReference type="RefSeq" id="WP_005463923.1">
    <property type="nucleotide sequence ID" value="NZ_CABMHD010000003.1"/>
</dbReference>
<evidence type="ECO:0000313" key="15">
    <source>
        <dbReference type="Proteomes" id="UP000518904"/>
    </source>
</evidence>
<dbReference type="EMBL" id="JABCLD010001111">
    <property type="protein sequence ID" value="NMU25589.1"/>
    <property type="molecule type" value="Genomic_DNA"/>
</dbReference>
<dbReference type="SUPFAM" id="SSF56959">
    <property type="entry name" value="Leukocidin-like"/>
    <property type="match status" value="1"/>
</dbReference>
<dbReference type="EMBL" id="DACQKT010000003">
    <property type="protein sequence ID" value="HAS6676865.1"/>
    <property type="molecule type" value="Genomic_DNA"/>
</dbReference>
<dbReference type="EMBL" id="CP034299">
    <property type="protein sequence ID" value="QHH11457.1"/>
    <property type="molecule type" value="Genomic_DNA"/>
</dbReference>
<feature type="signal peptide" evidence="2">
    <location>
        <begin position="1"/>
        <end position="19"/>
    </location>
</feature>
<evidence type="ECO:0000313" key="10">
    <source>
        <dbReference type="EMBL" id="QHH11457.1"/>
    </source>
</evidence>
<organism evidence="6 16">
    <name type="scientific">Vibrio parahaemolyticus</name>
    <dbReference type="NCBI Taxonomy" id="670"/>
    <lineage>
        <taxon>Bacteria</taxon>
        <taxon>Pseudomonadati</taxon>
        <taxon>Pseudomonadota</taxon>
        <taxon>Gammaproteobacteria</taxon>
        <taxon>Vibrionales</taxon>
        <taxon>Vibrionaceae</taxon>
        <taxon>Vibrio</taxon>
    </lineage>
</organism>
<dbReference type="Gene3D" id="2.70.240.10">
    <property type="entry name" value="Leukocidin/porin MspA"/>
    <property type="match status" value="1"/>
</dbReference>
<dbReference type="InterPro" id="IPR036435">
    <property type="entry name" value="Leukocidin/porin_MspA_sf"/>
</dbReference>
<reference evidence="3" key="6">
    <citation type="submission" date="2019-12" db="EMBL/GenBank/DDBJ databases">
        <authorList>
            <consortium name="NCBI Pathogen Detection Project"/>
        </authorList>
    </citation>
    <scope>NUCLEOTIDE SEQUENCE</scope>
    <source>
        <strain evidence="3">1930</strain>
    </source>
</reference>
<dbReference type="EMBL" id="NIXT01000045">
    <property type="protein sequence ID" value="OXE34527.1"/>
    <property type="molecule type" value="Genomic_DNA"/>
</dbReference>
<evidence type="ECO:0000313" key="9">
    <source>
        <dbReference type="EMBL" id="OXE34527.1"/>
    </source>
</evidence>
<reference evidence="9 13" key="3">
    <citation type="journal article" date="2017" name="Appl. Environ. Microbiol.">
        <title>Parallel evolution of two clades of a major Atlantic endemic Vibrio parahaemolyticus pathogen lineage by independent acquisition of related pathogenicity islands.</title>
        <authorList>
            <person name="Xu F."/>
            <person name="Gonzalez-Escalona N."/>
            <person name="Drees K.P."/>
            <person name="Sebra R.P."/>
            <person name="Cooper V.S."/>
            <person name="Jones S.H."/>
            <person name="Whistler C.A."/>
        </authorList>
    </citation>
    <scope>NUCLEOTIDE SEQUENCE [LARGE SCALE GENOMIC DNA]</scope>
    <source>
        <strain evidence="9 13">MAVP-3</strain>
    </source>
</reference>
<reference evidence="4 11" key="1">
    <citation type="submission" date="2015-07" db="EMBL/GenBank/DDBJ databases">
        <title>Foodborne Vibrio parahaemolyticus Isolates.</title>
        <authorList>
            <person name="Ronholm J."/>
            <person name="Petronella N."/>
            <person name="Kenwell R."/>
            <person name="Banerjee S."/>
        </authorList>
    </citation>
    <scope>NUCLEOTIDE SEQUENCE [LARGE SCALE GENOMIC DNA]</scope>
    <source>
        <strain evidence="4 11">HS-06-05</strain>
    </source>
</reference>
<evidence type="ECO:0000313" key="11">
    <source>
        <dbReference type="Proteomes" id="UP000037697"/>
    </source>
</evidence>
<dbReference type="EMBL" id="LIRS01000067">
    <property type="protein sequence ID" value="KOY32902.1"/>
    <property type="molecule type" value="Genomic_DNA"/>
</dbReference>
<evidence type="ECO:0000313" key="4">
    <source>
        <dbReference type="EMBL" id="KOY32902.1"/>
    </source>
</evidence>
<evidence type="ECO:0000313" key="16">
    <source>
        <dbReference type="Proteomes" id="UP000555836"/>
    </source>
</evidence>
<dbReference type="EMBL" id="JAUHGG010000002">
    <property type="protein sequence ID" value="MDS1820579.1"/>
    <property type="molecule type" value="Genomic_DNA"/>
</dbReference>
<evidence type="ECO:0000313" key="7">
    <source>
        <dbReference type="EMBL" id="NMU86742.1"/>
    </source>
</evidence>
<dbReference type="OrthoDB" id="5827495at2"/>
<reference evidence="15 16" key="7">
    <citation type="submission" date="2020-04" db="EMBL/GenBank/DDBJ databases">
        <title>Whole-genome sequencing of Vibrio spp. from China reveals different genetic environments of blaCTX-M-14 among diverse lineages.</title>
        <authorList>
            <person name="Zheng Z."/>
            <person name="Ye L."/>
            <person name="Chen S."/>
        </authorList>
    </citation>
    <scope>NUCLEOTIDE SEQUENCE [LARGE SCALE GENOMIC DNA]</scope>
    <source>
        <strain evidence="7 15">Vb0551</strain>
        <strain evidence="6 16">Vb0574</strain>
    </source>
</reference>
<dbReference type="Proteomes" id="UP000191946">
    <property type="component" value="Unassembled WGS sequence"/>
</dbReference>
<feature type="chain" id="PRO_5015042459" evidence="2">
    <location>
        <begin position="20"/>
        <end position="323"/>
    </location>
</feature>
<keyword evidence="1 2" id="KW-0732">Signal</keyword>
<proteinExistence type="predicted"/>
<evidence type="ECO:0000313" key="13">
    <source>
        <dbReference type="Proteomes" id="UP000214596"/>
    </source>
</evidence>
<dbReference type="Proteomes" id="UP001253193">
    <property type="component" value="Unassembled WGS sequence"/>
</dbReference>
<dbReference type="Proteomes" id="UP000214596">
    <property type="component" value="Unassembled WGS sequence"/>
</dbReference>
<evidence type="ECO:0000256" key="1">
    <source>
        <dbReference type="ARBA" id="ARBA00022729"/>
    </source>
</evidence>
<protein>
    <submittedName>
        <fullName evidence="6">Hemolysin</fullName>
    </submittedName>
    <submittedName>
        <fullName evidence="5">Leukocidin family pore-forming toxin</fullName>
    </submittedName>
</protein>
<dbReference type="Proteomes" id="UP000555836">
    <property type="component" value="Unassembled WGS sequence"/>
</dbReference>